<dbReference type="GO" id="GO:0016887">
    <property type="term" value="F:ATP hydrolysis activity"/>
    <property type="evidence" value="ECO:0007669"/>
    <property type="project" value="InterPro"/>
</dbReference>
<protein>
    <submittedName>
        <fullName evidence="8">ATPase family AAA domain-containing protein 1-like</fullName>
    </submittedName>
</protein>
<dbReference type="OrthoDB" id="10254455at2759"/>
<dbReference type="PANTHER" id="PTHR45644">
    <property type="entry name" value="AAA ATPASE, PUTATIVE (AFU_ORTHOLOGUE AFUA_2G12920)-RELATED-RELATED"/>
    <property type="match status" value="1"/>
</dbReference>
<dbReference type="SUPFAM" id="SSF52540">
    <property type="entry name" value="P-loop containing nucleoside triphosphate hydrolases"/>
    <property type="match status" value="1"/>
</dbReference>
<dbReference type="GO" id="GO:0005741">
    <property type="term" value="C:mitochondrial outer membrane"/>
    <property type="evidence" value="ECO:0007669"/>
    <property type="project" value="UniProtKB-SubCell"/>
</dbReference>
<accession>A0A6P6XXC8</accession>
<dbReference type="OMA" id="NTNICVL"/>
<comment type="subcellular location">
    <subcellularLocation>
        <location evidence="1">Mitochondrion outer membrane</location>
        <topology evidence="1">Single-pass membrane protein</topology>
    </subcellularLocation>
</comment>
<dbReference type="InterPro" id="IPR041569">
    <property type="entry name" value="AAA_lid_3"/>
</dbReference>
<dbReference type="AlphaFoldDB" id="A0A6P6XXC8"/>
<dbReference type="RefSeq" id="XP_027196564.1">
    <property type="nucleotide sequence ID" value="XM_027340763.1"/>
</dbReference>
<keyword evidence="3" id="KW-1000">Mitochondrion outer membrane</keyword>
<dbReference type="InterPro" id="IPR003960">
    <property type="entry name" value="ATPase_AAA_CS"/>
</dbReference>
<keyword evidence="2 6" id="KW-0547">Nucleotide-binding</keyword>
<organism evidence="7 8">
    <name type="scientific">Dermatophagoides pteronyssinus</name>
    <name type="common">European house dust mite</name>
    <dbReference type="NCBI Taxonomy" id="6956"/>
    <lineage>
        <taxon>Eukaryota</taxon>
        <taxon>Metazoa</taxon>
        <taxon>Ecdysozoa</taxon>
        <taxon>Arthropoda</taxon>
        <taxon>Chelicerata</taxon>
        <taxon>Arachnida</taxon>
        <taxon>Acari</taxon>
        <taxon>Acariformes</taxon>
        <taxon>Sarcoptiformes</taxon>
        <taxon>Astigmata</taxon>
        <taxon>Psoroptidia</taxon>
        <taxon>Analgoidea</taxon>
        <taxon>Pyroglyphidae</taxon>
        <taxon>Dermatophagoidinae</taxon>
        <taxon>Dermatophagoides</taxon>
    </lineage>
</organism>
<dbReference type="PROSITE" id="PS00674">
    <property type="entry name" value="AAA"/>
    <property type="match status" value="1"/>
</dbReference>
<dbReference type="GO" id="GO:0005524">
    <property type="term" value="F:ATP binding"/>
    <property type="evidence" value="ECO:0007669"/>
    <property type="project" value="UniProtKB-KW"/>
</dbReference>
<dbReference type="Gene3D" id="3.40.50.300">
    <property type="entry name" value="P-loop containing nucleotide triphosphate hydrolases"/>
    <property type="match status" value="1"/>
</dbReference>
<evidence type="ECO:0000256" key="2">
    <source>
        <dbReference type="ARBA" id="ARBA00022741"/>
    </source>
</evidence>
<dbReference type="InterPro" id="IPR027417">
    <property type="entry name" value="P-loop_NTPase"/>
</dbReference>
<gene>
    <name evidence="8" type="primary">LOC113791044</name>
</gene>
<dbReference type="InParanoid" id="A0A6P6XXC8"/>
<dbReference type="FunCoup" id="A0A6P6XXC8">
    <property type="interactions" value="1699"/>
</dbReference>
<dbReference type="Gene3D" id="1.10.8.60">
    <property type="match status" value="1"/>
</dbReference>
<evidence type="ECO:0000313" key="7">
    <source>
        <dbReference type="Proteomes" id="UP000515146"/>
    </source>
</evidence>
<dbReference type="GO" id="GO:0140570">
    <property type="term" value="P:extraction of mislocalized protein from mitochondrial outer membrane"/>
    <property type="evidence" value="ECO:0007669"/>
    <property type="project" value="TreeGrafter"/>
</dbReference>
<proteinExistence type="inferred from homology"/>
<evidence type="ECO:0000256" key="1">
    <source>
        <dbReference type="ARBA" id="ARBA00004572"/>
    </source>
</evidence>
<keyword evidence="7" id="KW-1185">Reference proteome</keyword>
<dbReference type="PANTHER" id="PTHR45644:SF3">
    <property type="entry name" value="FI08533P-RELATED"/>
    <property type="match status" value="1"/>
</dbReference>
<dbReference type="InterPro" id="IPR051701">
    <property type="entry name" value="Mito_OM_Translocase_MSP1"/>
</dbReference>
<evidence type="ECO:0000256" key="4">
    <source>
        <dbReference type="ARBA" id="ARBA00022840"/>
    </source>
</evidence>
<evidence type="ECO:0000256" key="6">
    <source>
        <dbReference type="RuleBase" id="RU003651"/>
    </source>
</evidence>
<dbReference type="FunFam" id="3.40.50.300:FF:000538">
    <property type="entry name" value="ATPase family AAA domain-containing protein 1"/>
    <property type="match status" value="1"/>
</dbReference>
<keyword evidence="5" id="KW-0496">Mitochondrion</keyword>
<reference evidence="8" key="1">
    <citation type="submission" date="2025-08" db="UniProtKB">
        <authorList>
            <consortium name="RefSeq"/>
        </authorList>
    </citation>
    <scope>IDENTIFICATION</scope>
    <source>
        <strain evidence="8">Airmid</strain>
    </source>
</reference>
<name>A0A6P6XXC8_DERPT</name>
<dbReference type="Pfam" id="PF00004">
    <property type="entry name" value="AAA"/>
    <property type="match status" value="1"/>
</dbReference>
<dbReference type="GeneID" id="113791044"/>
<dbReference type="Pfam" id="PF17862">
    <property type="entry name" value="AAA_lid_3"/>
    <property type="match status" value="1"/>
</dbReference>
<dbReference type="SMART" id="SM00382">
    <property type="entry name" value="AAA"/>
    <property type="match status" value="1"/>
</dbReference>
<dbReference type="CTD" id="44021"/>
<keyword evidence="4 6" id="KW-0067">ATP-binding</keyword>
<dbReference type="InterPro" id="IPR003959">
    <property type="entry name" value="ATPase_AAA_core"/>
</dbReference>
<dbReference type="Proteomes" id="UP000515146">
    <property type="component" value="Unplaced"/>
</dbReference>
<evidence type="ECO:0000313" key="8">
    <source>
        <dbReference type="RefSeq" id="XP_027196564.1"/>
    </source>
</evidence>
<evidence type="ECO:0000256" key="3">
    <source>
        <dbReference type="ARBA" id="ARBA00022787"/>
    </source>
</evidence>
<dbReference type="InterPro" id="IPR003593">
    <property type="entry name" value="AAA+_ATPase"/>
</dbReference>
<dbReference type="KEGG" id="dpte:113791044"/>
<comment type="similarity">
    <text evidence="6">Belongs to the AAA ATPase family.</text>
</comment>
<evidence type="ECO:0000256" key="5">
    <source>
        <dbReference type="ARBA" id="ARBA00023128"/>
    </source>
</evidence>
<sequence>MEDSSLRRELAIAVLRVGLIAAASYLTVKWMINAIDPTRKQKSKAKEKAEKTLQKIGISSYKNVLTEYELTIASQLINPEELDITWNDIAGLDEIIDELQTTVILPLKVPNLTIYSKLHEPPKGVLLYGPPGVGKTMVAKATAKEAGARFINLDISALTDKWYGESQKLAAAVFTLAIKIQPCIIFIDEIDSFLRKRETHDHEATSMMKAQFMILWDGLISNNNCSVIVMGATNRPSDVDYAIRRRMPATFRIGLPNLDQRQQILKLILSKESLDDNVDLETLAKQCDTFSGSDLKELCRLSAMIRIKELSNSCSNQIDHTNVDQFMLNLRPIKMNDFMMALEKMKRTKNNVLLNGSEFLDNLTYD</sequence>
<keyword evidence="3" id="KW-0472">Membrane</keyword>